<dbReference type="SUPFAM" id="SSF53474">
    <property type="entry name" value="alpha/beta-Hydrolases"/>
    <property type="match status" value="1"/>
</dbReference>
<proteinExistence type="predicted"/>
<dbReference type="InterPro" id="IPR013094">
    <property type="entry name" value="AB_hydrolase_3"/>
</dbReference>
<sequence length="353" mass="38748">MRLDPFVAATERLLAAGDNPAFNPDPAERRRLTTAADHRAYSVLGRRRIEVATREQEVVVPGYPSARLRVYWPTESPAEPGADLPVLVHFFGGAFTIAGIDWPGWDHQFRTRAHEAGVIVVAGEYSHAPEVRFPAQPEQCYAIFDWVVRHARKLGADPARVAIGGASSGANLAAAATLINAERADHPVRLQLLEAPVVDLTGGHLDPRAVSRFLPRIALRPVFEPVVKEYLGPDRRLRRHRYASPLRAPTHRGLPPAVILTAELDPLRGDGAAYTRALWRAGVPATCVQYQGQTHTSGGLTGHVPAADHLHRDVVTTLRTLHDDPPEYATPAAPHTVGPRQLLADLLPWLRRR</sequence>
<evidence type="ECO:0000259" key="2">
    <source>
        <dbReference type="Pfam" id="PF07859"/>
    </source>
</evidence>
<dbReference type="PANTHER" id="PTHR48081">
    <property type="entry name" value="AB HYDROLASE SUPERFAMILY PROTEIN C4A8.06C"/>
    <property type="match status" value="1"/>
</dbReference>
<keyword evidence="4" id="KW-1185">Reference proteome</keyword>
<dbReference type="EMBL" id="JACBZS010000001">
    <property type="protein sequence ID" value="NYI69478.1"/>
    <property type="molecule type" value="Genomic_DNA"/>
</dbReference>
<evidence type="ECO:0000313" key="4">
    <source>
        <dbReference type="Proteomes" id="UP000527616"/>
    </source>
</evidence>
<dbReference type="EC" id="3.1.1.-" evidence="3"/>
<organism evidence="3 4">
    <name type="scientific">Naumannella cuiyingiana</name>
    <dbReference type="NCBI Taxonomy" id="1347891"/>
    <lineage>
        <taxon>Bacteria</taxon>
        <taxon>Bacillati</taxon>
        <taxon>Actinomycetota</taxon>
        <taxon>Actinomycetes</taxon>
        <taxon>Propionibacteriales</taxon>
        <taxon>Propionibacteriaceae</taxon>
        <taxon>Naumannella</taxon>
    </lineage>
</organism>
<protein>
    <submittedName>
        <fullName evidence="3">Acetyl esterase</fullName>
        <ecNumber evidence="3">3.1.1.-</ecNumber>
    </submittedName>
</protein>
<dbReference type="Gene3D" id="3.40.50.1820">
    <property type="entry name" value="alpha/beta hydrolase"/>
    <property type="match status" value="1"/>
</dbReference>
<dbReference type="AlphaFoldDB" id="A0A7Z0D612"/>
<dbReference type="Proteomes" id="UP000527616">
    <property type="component" value="Unassembled WGS sequence"/>
</dbReference>
<dbReference type="InterPro" id="IPR050300">
    <property type="entry name" value="GDXG_lipolytic_enzyme"/>
</dbReference>
<dbReference type="InterPro" id="IPR029058">
    <property type="entry name" value="AB_hydrolase_fold"/>
</dbReference>
<gene>
    <name evidence="3" type="ORF">GGQ54_000038</name>
</gene>
<keyword evidence="1 3" id="KW-0378">Hydrolase</keyword>
<comment type="caution">
    <text evidence="3">The sequence shown here is derived from an EMBL/GenBank/DDBJ whole genome shotgun (WGS) entry which is preliminary data.</text>
</comment>
<evidence type="ECO:0000256" key="1">
    <source>
        <dbReference type="ARBA" id="ARBA00022801"/>
    </source>
</evidence>
<accession>A0A7Z0D612</accession>
<reference evidence="3 4" key="1">
    <citation type="submission" date="2020-07" db="EMBL/GenBank/DDBJ databases">
        <title>Sequencing the genomes of 1000 actinobacteria strains.</title>
        <authorList>
            <person name="Klenk H.-P."/>
        </authorList>
    </citation>
    <scope>NUCLEOTIDE SEQUENCE [LARGE SCALE GENOMIC DNA]</scope>
    <source>
        <strain evidence="3 4">DSM 103164</strain>
    </source>
</reference>
<dbReference type="GO" id="GO:0016787">
    <property type="term" value="F:hydrolase activity"/>
    <property type="evidence" value="ECO:0007669"/>
    <property type="project" value="UniProtKB-KW"/>
</dbReference>
<dbReference type="RefSeq" id="WP_179443551.1">
    <property type="nucleotide sequence ID" value="NZ_JACBZS010000001.1"/>
</dbReference>
<feature type="domain" description="Alpha/beta hydrolase fold-3" evidence="2">
    <location>
        <begin position="87"/>
        <end position="295"/>
    </location>
</feature>
<dbReference type="Pfam" id="PF07859">
    <property type="entry name" value="Abhydrolase_3"/>
    <property type="match status" value="1"/>
</dbReference>
<evidence type="ECO:0000313" key="3">
    <source>
        <dbReference type="EMBL" id="NYI69478.1"/>
    </source>
</evidence>
<dbReference type="PANTHER" id="PTHR48081:SF8">
    <property type="entry name" value="ALPHA_BETA HYDROLASE FOLD-3 DOMAIN-CONTAINING PROTEIN-RELATED"/>
    <property type="match status" value="1"/>
</dbReference>
<name>A0A7Z0D612_9ACTN</name>